<dbReference type="PANTHER" id="PTHR43019:SF23">
    <property type="entry name" value="PROTEASE DO-LIKE 5, CHLOROPLASTIC"/>
    <property type="match status" value="1"/>
</dbReference>
<dbReference type="SUPFAM" id="SSF50494">
    <property type="entry name" value="Trypsin-like serine proteases"/>
    <property type="match status" value="1"/>
</dbReference>
<dbReference type="EMBL" id="DXHV01000042">
    <property type="protein sequence ID" value="HIW00315.1"/>
    <property type="molecule type" value="Genomic_DNA"/>
</dbReference>
<protein>
    <submittedName>
        <fullName evidence="1">Serine protease</fullName>
    </submittedName>
</protein>
<evidence type="ECO:0000313" key="2">
    <source>
        <dbReference type="Proteomes" id="UP000886752"/>
    </source>
</evidence>
<organism evidence="1 2">
    <name type="scientific">Candidatus Desulfovibrio intestinipullorum</name>
    <dbReference type="NCBI Taxonomy" id="2838536"/>
    <lineage>
        <taxon>Bacteria</taxon>
        <taxon>Pseudomonadati</taxon>
        <taxon>Thermodesulfobacteriota</taxon>
        <taxon>Desulfovibrionia</taxon>
        <taxon>Desulfovibrionales</taxon>
        <taxon>Desulfovibrionaceae</taxon>
        <taxon>Desulfovibrio</taxon>
    </lineage>
</organism>
<dbReference type="AlphaFoldDB" id="A0A9D1PWT0"/>
<dbReference type="InterPro" id="IPR001940">
    <property type="entry name" value="Peptidase_S1C"/>
</dbReference>
<dbReference type="GO" id="GO:0006508">
    <property type="term" value="P:proteolysis"/>
    <property type="evidence" value="ECO:0007669"/>
    <property type="project" value="UniProtKB-KW"/>
</dbReference>
<reference evidence="1" key="2">
    <citation type="submission" date="2021-04" db="EMBL/GenBank/DDBJ databases">
        <authorList>
            <person name="Gilroy R."/>
        </authorList>
    </citation>
    <scope>NUCLEOTIDE SEQUENCE</scope>
    <source>
        <strain evidence="1">ChiHecec2B26-446</strain>
    </source>
</reference>
<dbReference type="PANTHER" id="PTHR43019">
    <property type="entry name" value="SERINE ENDOPROTEASE DEGS"/>
    <property type="match status" value="1"/>
</dbReference>
<keyword evidence="1" id="KW-0378">Hydrolase</keyword>
<evidence type="ECO:0000313" key="1">
    <source>
        <dbReference type="EMBL" id="HIW00315.1"/>
    </source>
</evidence>
<sequence>MGTGFFISPTTIMTNAHVVGTASQAVFINKFVGTVRSATVILRTQAQGLDFAVLQTREPIPVKPLKLQEQLVNRMEKVSAWGFPSAVTADDPKFRGLLMGNADAAPEVVYTEGSVNVVLDRQPPLIVHSATVSQGNSGGPLVNAAGDVVGINTMIKLDDRSYRQSSLSIPSTVMAAFLKANKVAFTAAPAQAAAGQTGGGGQ</sequence>
<accession>A0A9D1PWT0</accession>
<dbReference type="InterPro" id="IPR043504">
    <property type="entry name" value="Peptidase_S1_PA_chymotrypsin"/>
</dbReference>
<dbReference type="GO" id="GO:0004252">
    <property type="term" value="F:serine-type endopeptidase activity"/>
    <property type="evidence" value="ECO:0007669"/>
    <property type="project" value="InterPro"/>
</dbReference>
<dbReference type="PRINTS" id="PR00834">
    <property type="entry name" value="PROTEASES2C"/>
</dbReference>
<name>A0A9D1PWT0_9BACT</name>
<dbReference type="Pfam" id="PF13365">
    <property type="entry name" value="Trypsin_2"/>
    <property type="match status" value="1"/>
</dbReference>
<dbReference type="Gene3D" id="2.40.10.10">
    <property type="entry name" value="Trypsin-like serine proteases"/>
    <property type="match status" value="2"/>
</dbReference>
<reference evidence="1" key="1">
    <citation type="journal article" date="2021" name="PeerJ">
        <title>Extensive microbial diversity within the chicken gut microbiome revealed by metagenomics and culture.</title>
        <authorList>
            <person name="Gilroy R."/>
            <person name="Ravi A."/>
            <person name="Getino M."/>
            <person name="Pursley I."/>
            <person name="Horton D.L."/>
            <person name="Alikhan N.F."/>
            <person name="Baker D."/>
            <person name="Gharbi K."/>
            <person name="Hall N."/>
            <person name="Watson M."/>
            <person name="Adriaenssens E.M."/>
            <person name="Foster-Nyarko E."/>
            <person name="Jarju S."/>
            <person name="Secka A."/>
            <person name="Antonio M."/>
            <person name="Oren A."/>
            <person name="Chaudhuri R.R."/>
            <person name="La Ragione R."/>
            <person name="Hildebrand F."/>
            <person name="Pallen M.J."/>
        </authorList>
    </citation>
    <scope>NUCLEOTIDE SEQUENCE</scope>
    <source>
        <strain evidence="1">ChiHecec2B26-446</strain>
    </source>
</reference>
<comment type="caution">
    <text evidence="1">The sequence shown here is derived from an EMBL/GenBank/DDBJ whole genome shotgun (WGS) entry which is preliminary data.</text>
</comment>
<proteinExistence type="predicted"/>
<gene>
    <name evidence="1" type="ORF">H9894_03910</name>
</gene>
<dbReference type="InterPro" id="IPR009003">
    <property type="entry name" value="Peptidase_S1_PA"/>
</dbReference>
<keyword evidence="1" id="KW-0645">Protease</keyword>
<dbReference type="Proteomes" id="UP000886752">
    <property type="component" value="Unassembled WGS sequence"/>
</dbReference>